<dbReference type="InParanoid" id="A0A4Q1BHV1"/>
<evidence type="ECO:0000313" key="3">
    <source>
        <dbReference type="EMBL" id="RXK37208.1"/>
    </source>
</evidence>
<dbReference type="OrthoDB" id="408631at2759"/>
<dbReference type="Gene3D" id="3.40.50.1820">
    <property type="entry name" value="alpha/beta hydrolase"/>
    <property type="match status" value="1"/>
</dbReference>
<keyword evidence="4" id="KW-1185">Reference proteome</keyword>
<comment type="caution">
    <text evidence="3">The sequence shown here is derived from an EMBL/GenBank/DDBJ whole genome shotgun (WGS) entry which is preliminary data.</text>
</comment>
<accession>A0A4Q1BHV1</accession>
<dbReference type="Pfam" id="PF00135">
    <property type="entry name" value="COesterase"/>
    <property type="match status" value="1"/>
</dbReference>
<reference evidence="3 4" key="1">
    <citation type="submission" date="2016-06" db="EMBL/GenBank/DDBJ databases">
        <title>Evolution of pathogenesis and genome organization in the Tremellales.</title>
        <authorList>
            <person name="Cuomo C."/>
            <person name="Litvintseva A."/>
            <person name="Heitman J."/>
            <person name="Chen Y."/>
            <person name="Sun S."/>
            <person name="Springer D."/>
            <person name="Dromer F."/>
            <person name="Young S."/>
            <person name="Zeng Q."/>
            <person name="Chapman S."/>
            <person name="Gujja S."/>
            <person name="Saif S."/>
            <person name="Birren B."/>
        </authorList>
    </citation>
    <scope>NUCLEOTIDE SEQUENCE [LARGE SCALE GENOMIC DNA]</scope>
    <source>
        <strain evidence="3 4">ATCC 28783</strain>
    </source>
</reference>
<dbReference type="PANTHER" id="PTHR45570">
    <property type="entry name" value="CARBOXYLIC ESTER HYDROLASE"/>
    <property type="match status" value="1"/>
</dbReference>
<dbReference type="InterPro" id="IPR029058">
    <property type="entry name" value="AB_hydrolase_fold"/>
</dbReference>
<dbReference type="SUPFAM" id="SSF53474">
    <property type="entry name" value="alpha/beta-Hydrolases"/>
    <property type="match status" value="1"/>
</dbReference>
<evidence type="ECO:0000313" key="4">
    <source>
        <dbReference type="Proteomes" id="UP000289152"/>
    </source>
</evidence>
<sequence>MFPRRIQFLGLFSLISLANINPVKAAPTPSQCTLIFPGYQVQGVSTEEGACRYVVKYGEAERWGVSKAPTSLSGLTSTSLPPACPQDSDIYTPGVTQSEDCLWAAIYVPTAVSNDLLPVYVWIHGGSYYEGSVAAPGLDGSTLAAKGNIIVVVLQYRLGVLGFLPPTQAPTSSDPNLGLQDIILALTNIREYIAFVGGDKDKVTVGGQSSGAQIVRALWNAPAAVGLFRAAILQSDPMDYGFSPPEITANLTELFYSTAPANACSTLDCLKAIPADQLVTESVVVGTSAAALSNPGVPPSEPIRPTYNTLTLLADPTSELFTSPASLAHPPESLPLLITTVRNEAGSTVQSYYPSPVQVSNETYYNLLVEFLGPDRAQKIFNSGFYDLSYEGGDGDEFRELFELFVTDWVFRSPSRAVAREWAANGGKVWVGEFEKGSSYPDNTVGYCQKEGVVCHEDDIEAVFQTGPTGADAIESEILSYWISFIYNLDPNPSSSSSSHKKRKSSQWWWPWCYISSYILPRSEKWEPYTSTSTVDRVYPLGSDLAGGHKAIDVPEGFWGEVVKWDWQLYG</sequence>
<feature type="signal peptide" evidence="1">
    <location>
        <begin position="1"/>
        <end position="25"/>
    </location>
</feature>
<evidence type="ECO:0000259" key="2">
    <source>
        <dbReference type="Pfam" id="PF00135"/>
    </source>
</evidence>
<feature type="domain" description="Carboxylesterase type B" evidence="2">
    <location>
        <begin position="61"/>
        <end position="502"/>
    </location>
</feature>
<dbReference type="PANTHER" id="PTHR45570:SF1">
    <property type="entry name" value="CARBOXYLIC ESTER HYDROLASE"/>
    <property type="match status" value="1"/>
</dbReference>
<organism evidence="3 4">
    <name type="scientific">Tremella mesenterica</name>
    <name type="common">Jelly fungus</name>
    <dbReference type="NCBI Taxonomy" id="5217"/>
    <lineage>
        <taxon>Eukaryota</taxon>
        <taxon>Fungi</taxon>
        <taxon>Dikarya</taxon>
        <taxon>Basidiomycota</taxon>
        <taxon>Agaricomycotina</taxon>
        <taxon>Tremellomycetes</taxon>
        <taxon>Tremellales</taxon>
        <taxon>Tremellaceae</taxon>
        <taxon>Tremella</taxon>
    </lineage>
</organism>
<gene>
    <name evidence="3" type="ORF">M231_05498</name>
</gene>
<dbReference type="InterPro" id="IPR002018">
    <property type="entry name" value="CarbesteraseB"/>
</dbReference>
<dbReference type="EMBL" id="SDIL01000074">
    <property type="protein sequence ID" value="RXK37208.1"/>
    <property type="molecule type" value="Genomic_DNA"/>
</dbReference>
<keyword evidence="1" id="KW-0732">Signal</keyword>
<proteinExistence type="predicted"/>
<protein>
    <recommendedName>
        <fullName evidence="2">Carboxylesterase type B domain-containing protein</fullName>
    </recommendedName>
</protein>
<name>A0A4Q1BHV1_TREME</name>
<feature type="chain" id="PRO_5020728140" description="Carboxylesterase type B domain-containing protein" evidence="1">
    <location>
        <begin position="26"/>
        <end position="571"/>
    </location>
</feature>
<dbReference type="AlphaFoldDB" id="A0A4Q1BHV1"/>
<evidence type="ECO:0000256" key="1">
    <source>
        <dbReference type="SAM" id="SignalP"/>
    </source>
</evidence>
<dbReference type="Proteomes" id="UP000289152">
    <property type="component" value="Unassembled WGS sequence"/>
</dbReference>
<dbReference type="STRING" id="5217.A0A4Q1BHV1"/>
<dbReference type="VEuPathDB" id="FungiDB:TREMEDRAFT_64044"/>